<evidence type="ECO:0000256" key="2">
    <source>
        <dbReference type="ARBA" id="ARBA00022777"/>
    </source>
</evidence>
<dbReference type="EC" id="2.7.1.23" evidence="6"/>
<reference evidence="7 8" key="1">
    <citation type="submission" date="2016-10" db="EMBL/GenBank/DDBJ databases">
        <authorList>
            <person name="de Groot N.N."/>
        </authorList>
    </citation>
    <scope>NUCLEOTIDE SEQUENCE [LARGE SCALE GENOMIC DNA]</scope>
    <source>
        <strain evidence="7 8">DSM 9179</strain>
    </source>
</reference>
<comment type="catalytic activity">
    <reaction evidence="5 6">
        <text>NAD(+) + ATP = ADP + NADP(+) + H(+)</text>
        <dbReference type="Rhea" id="RHEA:18629"/>
        <dbReference type="ChEBI" id="CHEBI:15378"/>
        <dbReference type="ChEBI" id="CHEBI:30616"/>
        <dbReference type="ChEBI" id="CHEBI:57540"/>
        <dbReference type="ChEBI" id="CHEBI:58349"/>
        <dbReference type="ChEBI" id="CHEBI:456216"/>
        <dbReference type="EC" id="2.7.1.23"/>
    </reaction>
</comment>
<dbReference type="STRING" id="99656.SAMN05421659_12527"/>
<evidence type="ECO:0000313" key="8">
    <source>
        <dbReference type="Proteomes" id="UP000199701"/>
    </source>
</evidence>
<feature type="binding site" evidence="6">
    <location>
        <begin position="79"/>
        <end position="80"/>
    </location>
    <ligand>
        <name>NAD(+)</name>
        <dbReference type="ChEBI" id="CHEBI:57540"/>
    </ligand>
</feature>
<dbReference type="GO" id="GO:0005737">
    <property type="term" value="C:cytoplasm"/>
    <property type="evidence" value="ECO:0007669"/>
    <property type="project" value="UniProtKB-SubCell"/>
</dbReference>
<feature type="binding site" evidence="6">
    <location>
        <begin position="194"/>
        <end position="199"/>
    </location>
    <ligand>
        <name>NAD(+)</name>
        <dbReference type="ChEBI" id="CHEBI:57540"/>
    </ligand>
</feature>
<protein>
    <recommendedName>
        <fullName evidence="6">NAD kinase</fullName>
        <ecNumber evidence="6">2.7.1.23</ecNumber>
    </recommendedName>
    <alternativeName>
        <fullName evidence="6">ATP-dependent NAD kinase</fullName>
    </alternativeName>
</protein>
<keyword evidence="3 6" id="KW-0521">NADP</keyword>
<comment type="function">
    <text evidence="6">Involved in the regulation of the intracellular balance of NAD and NADP, and is a key enzyme in the biosynthesis of NADP. Catalyzes specifically the phosphorylation on 2'-hydroxyl of the adenosine moiety of NAD to yield NADP.</text>
</comment>
<keyword evidence="6" id="KW-0963">Cytoplasm</keyword>
<dbReference type="InterPro" id="IPR017437">
    <property type="entry name" value="ATP-NAD_kinase_PpnK-typ_C"/>
</dbReference>
<dbReference type="InterPro" id="IPR017438">
    <property type="entry name" value="ATP-NAD_kinase_N"/>
</dbReference>
<dbReference type="GO" id="GO:0005524">
    <property type="term" value="F:ATP binding"/>
    <property type="evidence" value="ECO:0007669"/>
    <property type="project" value="UniProtKB-KW"/>
</dbReference>
<comment type="similarity">
    <text evidence="6">Belongs to the NAD kinase family.</text>
</comment>
<keyword evidence="8" id="KW-1185">Reference proteome</keyword>
<dbReference type="PANTHER" id="PTHR20275:SF0">
    <property type="entry name" value="NAD KINASE"/>
    <property type="match status" value="1"/>
</dbReference>
<evidence type="ECO:0000256" key="3">
    <source>
        <dbReference type="ARBA" id="ARBA00022857"/>
    </source>
</evidence>
<feature type="active site" description="Proton acceptor" evidence="6">
    <location>
        <position position="79"/>
    </location>
</feature>
<dbReference type="SUPFAM" id="SSF111331">
    <property type="entry name" value="NAD kinase/diacylglycerol kinase-like"/>
    <property type="match status" value="1"/>
</dbReference>
<feature type="binding site" evidence="6">
    <location>
        <position position="183"/>
    </location>
    <ligand>
        <name>NAD(+)</name>
        <dbReference type="ChEBI" id="CHEBI:57540"/>
    </ligand>
</feature>
<dbReference type="GO" id="GO:0006741">
    <property type="term" value="P:NADP+ biosynthetic process"/>
    <property type="evidence" value="ECO:0007669"/>
    <property type="project" value="UniProtKB-UniRule"/>
</dbReference>
<feature type="binding site" evidence="6">
    <location>
        <position position="164"/>
    </location>
    <ligand>
        <name>NAD(+)</name>
        <dbReference type="ChEBI" id="CHEBI:57540"/>
    </ligand>
</feature>
<evidence type="ECO:0000313" key="7">
    <source>
        <dbReference type="EMBL" id="SEW45375.1"/>
    </source>
</evidence>
<evidence type="ECO:0000256" key="6">
    <source>
        <dbReference type="HAMAP-Rule" id="MF_00361"/>
    </source>
</evidence>
<keyword evidence="6" id="KW-0547">Nucleotide-binding</keyword>
<dbReference type="GO" id="GO:0051287">
    <property type="term" value="F:NAD binding"/>
    <property type="evidence" value="ECO:0007669"/>
    <property type="project" value="UniProtKB-ARBA"/>
</dbReference>
<dbReference type="InterPro" id="IPR002504">
    <property type="entry name" value="NADK"/>
</dbReference>
<dbReference type="InterPro" id="IPR016064">
    <property type="entry name" value="NAD/diacylglycerol_kinase_sf"/>
</dbReference>
<feature type="binding site" evidence="6">
    <location>
        <begin position="153"/>
        <end position="154"/>
    </location>
    <ligand>
        <name>NAD(+)</name>
        <dbReference type="ChEBI" id="CHEBI:57540"/>
    </ligand>
</feature>
<dbReference type="EMBL" id="FOJI01000025">
    <property type="protein sequence ID" value="SEW45375.1"/>
    <property type="molecule type" value="Genomic_DNA"/>
</dbReference>
<dbReference type="GO" id="GO:0003951">
    <property type="term" value="F:NAD+ kinase activity"/>
    <property type="evidence" value="ECO:0007669"/>
    <property type="project" value="UniProtKB-UniRule"/>
</dbReference>
<name>A0A1I0RVD6_9FIRM</name>
<evidence type="ECO:0000256" key="1">
    <source>
        <dbReference type="ARBA" id="ARBA00022679"/>
    </source>
</evidence>
<comment type="caution">
    <text evidence="6">Lacks conserved residue(s) required for the propagation of feature annotation.</text>
</comment>
<dbReference type="PANTHER" id="PTHR20275">
    <property type="entry name" value="NAD KINASE"/>
    <property type="match status" value="1"/>
</dbReference>
<dbReference type="Pfam" id="PF20143">
    <property type="entry name" value="NAD_kinase_C"/>
    <property type="match status" value="1"/>
</dbReference>
<dbReference type="Gene3D" id="2.60.200.30">
    <property type="entry name" value="Probable inorganic polyphosphate/atp-NAD kinase, domain 2"/>
    <property type="match status" value="1"/>
</dbReference>
<dbReference type="Proteomes" id="UP000199701">
    <property type="component" value="Unassembled WGS sequence"/>
</dbReference>
<gene>
    <name evidence="6" type="primary">nadK</name>
    <name evidence="7" type="ORF">SAMN05421659_12527</name>
</gene>
<sequence length="296" mass="33309">MLVLRRAVGSFMNKFYIITNKSKDSDYSFTNEIMNYLISMGKECQCQDFEEDVMYTKYRYTNADLIPDDIECVIVLGGDGTLIQAARDINKKNLPMFGVNLGTLGFLTATEKDTIYPALASLIKGEYEIDNRMMLQGCVYRNEELIYKNTALNDIVINRCGILRVIDFDLYVNDEYLNSYSADGVIIATSTGSTAYSLSAGGPIVQPNAELMMITPICPHTLNKRSIILGADDKIVIEMSDNKGLLEERVASFDGELFCNMITGDKIVITRAEHKASFIKTNKLSFLQIIREKMYN</sequence>
<dbReference type="GO" id="GO:0046872">
    <property type="term" value="F:metal ion binding"/>
    <property type="evidence" value="ECO:0007669"/>
    <property type="project" value="UniProtKB-UniRule"/>
</dbReference>
<dbReference type="Pfam" id="PF01513">
    <property type="entry name" value="NAD_kinase"/>
    <property type="match status" value="1"/>
</dbReference>
<keyword evidence="6" id="KW-0067">ATP-binding</keyword>
<dbReference type="GO" id="GO:0019674">
    <property type="term" value="P:NAD+ metabolic process"/>
    <property type="evidence" value="ECO:0007669"/>
    <property type="project" value="InterPro"/>
</dbReference>
<organism evidence="7 8">
    <name type="scientific">[Clostridium] fimetarium</name>
    <dbReference type="NCBI Taxonomy" id="99656"/>
    <lineage>
        <taxon>Bacteria</taxon>
        <taxon>Bacillati</taxon>
        <taxon>Bacillota</taxon>
        <taxon>Clostridia</taxon>
        <taxon>Lachnospirales</taxon>
        <taxon>Lachnospiraceae</taxon>
    </lineage>
</organism>
<keyword evidence="1 6" id="KW-0808">Transferase</keyword>
<dbReference type="HAMAP" id="MF_00361">
    <property type="entry name" value="NAD_kinase"/>
    <property type="match status" value="1"/>
</dbReference>
<evidence type="ECO:0000256" key="5">
    <source>
        <dbReference type="ARBA" id="ARBA00047925"/>
    </source>
</evidence>
<dbReference type="AlphaFoldDB" id="A0A1I0RVD6"/>
<evidence type="ECO:0000256" key="4">
    <source>
        <dbReference type="ARBA" id="ARBA00023027"/>
    </source>
</evidence>
<keyword evidence="4 6" id="KW-0520">NAD</keyword>
<accession>A0A1I0RVD6</accession>
<comment type="subcellular location">
    <subcellularLocation>
        <location evidence="6">Cytoplasm</location>
    </subcellularLocation>
</comment>
<comment type="cofactor">
    <cofactor evidence="6">
        <name>a divalent metal cation</name>
        <dbReference type="ChEBI" id="CHEBI:60240"/>
    </cofactor>
</comment>
<dbReference type="Gene3D" id="3.40.50.10330">
    <property type="entry name" value="Probable inorganic polyphosphate/atp-NAD kinase, domain 1"/>
    <property type="match status" value="1"/>
</dbReference>
<proteinExistence type="inferred from homology"/>
<keyword evidence="2 6" id="KW-0418">Kinase</keyword>